<sequence length="107" mass="11224">MNIQSVAALFLVSACIGGCASPRIAPVDVAAIESMTCTQLNAEIGSTAAQISSAAIRRGNIRNRNIPSWVPGADKAVSLIVERRTAQIESLQASQTALTAARNRRCT</sequence>
<dbReference type="EMBL" id="JACVVX010000001">
    <property type="protein sequence ID" value="MBD0413331.1"/>
    <property type="molecule type" value="Genomic_DNA"/>
</dbReference>
<organism evidence="1 2">
    <name type="scientific">Oryzicola mucosus</name>
    <dbReference type="NCBI Taxonomy" id="2767425"/>
    <lineage>
        <taxon>Bacteria</taxon>
        <taxon>Pseudomonadati</taxon>
        <taxon>Pseudomonadota</taxon>
        <taxon>Alphaproteobacteria</taxon>
        <taxon>Hyphomicrobiales</taxon>
        <taxon>Phyllobacteriaceae</taxon>
        <taxon>Oryzicola</taxon>
    </lineage>
</organism>
<dbReference type="AlphaFoldDB" id="A0A8J6PH58"/>
<keyword evidence="2" id="KW-1185">Reference proteome</keyword>
<proteinExistence type="predicted"/>
<protein>
    <submittedName>
        <fullName evidence="1">Uncharacterized protein</fullName>
    </submittedName>
</protein>
<reference evidence="1" key="1">
    <citation type="submission" date="2020-09" db="EMBL/GenBank/DDBJ databases">
        <title>Genome seq and assembly of Tianweitania sp.</title>
        <authorList>
            <person name="Chhetri G."/>
        </authorList>
    </citation>
    <scope>NUCLEOTIDE SEQUENCE</scope>
    <source>
        <strain evidence="1">Rool2</strain>
    </source>
</reference>
<comment type="caution">
    <text evidence="1">The sequence shown here is derived from an EMBL/GenBank/DDBJ whole genome shotgun (WGS) entry which is preliminary data.</text>
</comment>
<name>A0A8J6PH58_9HYPH</name>
<evidence type="ECO:0000313" key="1">
    <source>
        <dbReference type="EMBL" id="MBD0413331.1"/>
    </source>
</evidence>
<evidence type="ECO:0000313" key="2">
    <source>
        <dbReference type="Proteomes" id="UP000643405"/>
    </source>
</evidence>
<dbReference type="RefSeq" id="WP_188162771.1">
    <property type="nucleotide sequence ID" value="NZ_JACVVX010000001.1"/>
</dbReference>
<accession>A0A8J6PH58</accession>
<gene>
    <name evidence="1" type="ORF">ICI42_01500</name>
</gene>
<dbReference type="Proteomes" id="UP000643405">
    <property type="component" value="Unassembled WGS sequence"/>
</dbReference>